<feature type="region of interest" description="Disordered" evidence="1">
    <location>
        <begin position="45"/>
        <end position="90"/>
    </location>
</feature>
<dbReference type="AlphaFoldDB" id="A0A1Y6F9A3"/>
<gene>
    <name evidence="2" type="ORF">SAMN06297468_1533</name>
</gene>
<evidence type="ECO:0008006" key="4">
    <source>
        <dbReference type="Google" id="ProtNLM"/>
    </source>
</evidence>
<dbReference type="OrthoDB" id="193314at2"/>
<protein>
    <recommendedName>
        <fullName evidence="4">Acid phosphatase</fullName>
    </recommendedName>
</protein>
<organism evidence="2 3">
    <name type="scientific">Altererythrobacter xiamenensis</name>
    <dbReference type="NCBI Taxonomy" id="1316679"/>
    <lineage>
        <taxon>Bacteria</taxon>
        <taxon>Pseudomonadati</taxon>
        <taxon>Pseudomonadota</taxon>
        <taxon>Alphaproteobacteria</taxon>
        <taxon>Sphingomonadales</taxon>
        <taxon>Erythrobacteraceae</taxon>
        <taxon>Altererythrobacter</taxon>
    </lineage>
</organism>
<reference evidence="3" key="1">
    <citation type="submission" date="2017-04" db="EMBL/GenBank/DDBJ databases">
        <authorList>
            <person name="Varghese N."/>
            <person name="Submissions S."/>
        </authorList>
    </citation>
    <scope>NUCLEOTIDE SEQUENCE [LARGE SCALE GENOMIC DNA]</scope>
</reference>
<dbReference type="PROSITE" id="PS51257">
    <property type="entry name" value="PROKAR_LIPOPROTEIN"/>
    <property type="match status" value="1"/>
</dbReference>
<keyword evidence="3" id="KW-1185">Reference proteome</keyword>
<evidence type="ECO:0000256" key="1">
    <source>
        <dbReference type="SAM" id="MobiDB-lite"/>
    </source>
</evidence>
<dbReference type="Proteomes" id="UP000194420">
    <property type="component" value="Unassembled WGS sequence"/>
</dbReference>
<proteinExistence type="predicted"/>
<evidence type="ECO:0000313" key="3">
    <source>
        <dbReference type="Proteomes" id="UP000194420"/>
    </source>
</evidence>
<evidence type="ECO:0000313" key="2">
    <source>
        <dbReference type="EMBL" id="SMQ69332.1"/>
    </source>
</evidence>
<dbReference type="EMBL" id="FXWG01000002">
    <property type="protein sequence ID" value="SMQ69332.1"/>
    <property type="molecule type" value="Genomic_DNA"/>
</dbReference>
<dbReference type="RefSeq" id="WP_086437434.1">
    <property type="nucleotide sequence ID" value="NZ_FXWG01000002.1"/>
</dbReference>
<accession>A0A1Y6F9A3</accession>
<dbReference type="Gene3D" id="3.40.50.1000">
    <property type="entry name" value="HAD superfamily/HAD-like"/>
    <property type="match status" value="1"/>
</dbReference>
<sequence>MNPKPAIRLTLLAGAALMLQGCLIAALPVVAGGALATRDVAREAGRSTAPKAQTSEPTGEVRVAGTASAATPPPSAATPQSSATTASAQDWRVSELTELPAPTGAGVAASGSAPGTYNAFASYALAQAALAPKEAKSAVLANPGSLDGKRVECRSQPRAVLIDLDPDGRMFALDGAIPSDPGIVAKLDQLRRQDVTIGWISSRLMIDAERIRDRLSASGLDPLGEDTLLLMNSFDERKQTRRAAFASDYCLIAIAGDTMSDFDELYDYLKNPDMATRLFALRNAGWFITPPPITSTPLATAPMTQE</sequence>
<feature type="compositionally biased region" description="Low complexity" evidence="1">
    <location>
        <begin position="77"/>
        <end position="89"/>
    </location>
</feature>
<name>A0A1Y6F9A3_9SPHN</name>
<dbReference type="InterPro" id="IPR023214">
    <property type="entry name" value="HAD_sf"/>
</dbReference>